<evidence type="ECO:0000313" key="4">
    <source>
        <dbReference type="Proteomes" id="UP000030321"/>
    </source>
</evidence>
<reference evidence="4" key="1">
    <citation type="journal article" date="2015" name="Genome">
        <title>Whole Genome Sequence of the Non-Microcystin-Producing Microcystis aeruginosa Strain NIES-44.</title>
        <authorList>
            <person name="Okano K."/>
            <person name="Miyata N."/>
            <person name="Ozaki Y."/>
        </authorList>
    </citation>
    <scope>NUCLEOTIDE SEQUENCE [LARGE SCALE GENOMIC DNA]</scope>
    <source>
        <strain evidence="4">NIES-44</strain>
    </source>
</reference>
<feature type="coiled-coil region" evidence="1">
    <location>
        <begin position="372"/>
        <end position="412"/>
    </location>
</feature>
<gene>
    <name evidence="3" type="ORF">N44_00562</name>
</gene>
<protein>
    <submittedName>
        <fullName evidence="3">Uncharacterized protein</fullName>
    </submittedName>
</protein>
<feature type="compositionally biased region" description="Basic and acidic residues" evidence="2">
    <location>
        <begin position="346"/>
        <end position="363"/>
    </location>
</feature>
<proteinExistence type="predicted"/>
<feature type="region of interest" description="Disordered" evidence="2">
    <location>
        <begin position="346"/>
        <end position="366"/>
    </location>
</feature>
<dbReference type="RefSeq" id="WP_152606938.1">
    <property type="nucleotide sequence ID" value="NZ_BBPA01000002.1"/>
</dbReference>
<dbReference type="AlphaFoldDB" id="A0A0A1VNZ4"/>
<evidence type="ECO:0000256" key="2">
    <source>
        <dbReference type="SAM" id="MobiDB-lite"/>
    </source>
</evidence>
<keyword evidence="1" id="KW-0175">Coiled coil</keyword>
<organism evidence="3 4">
    <name type="scientific">Microcystis aeruginosa NIES-44</name>
    <dbReference type="NCBI Taxonomy" id="449439"/>
    <lineage>
        <taxon>Bacteria</taxon>
        <taxon>Bacillati</taxon>
        <taxon>Cyanobacteriota</taxon>
        <taxon>Cyanophyceae</taxon>
        <taxon>Oscillatoriophycideae</taxon>
        <taxon>Chroococcales</taxon>
        <taxon>Microcystaceae</taxon>
        <taxon>Microcystis</taxon>
    </lineage>
</organism>
<comment type="caution">
    <text evidence="3">The sequence shown here is derived from an EMBL/GenBank/DDBJ whole genome shotgun (WGS) entry which is preliminary data.</text>
</comment>
<dbReference type="Proteomes" id="UP000030321">
    <property type="component" value="Unassembled WGS sequence"/>
</dbReference>
<sequence length="738" mass="82899">MDNRESGIMQLIYNKINDLIGAGNQLFSMQFPAQPLNYRMYQYDTSDRNSVLTKPYTISENEFRLCDQLFDVSPITAGSNGEKLSVVYNTLINNFIPQLDYLAPFIRDRAGLGHFLLEDSGEKDEKGNSLSRIQLCKQLYLLYLEKKNEWNEEKSKKYDELKTQTNGLDEYAKWQSSYAMVKEEELNNLYNQVVVRGHLHEVLTVLGYLNASSVAEELEVCKQKMRNSARISLDESMTVYPVQFQPNNWFKALTPNLNPEDLTMARDSIRDQFLAKQRELSRAKAELQQMQIISVTPQEIAAAQDEVKSAKQALNEAESGLIKQYGQGLVGIAKIYFKITQKGGKAVKDGSNKVDPDKARDSGATDTSQAYIDSLTQAVEGIEATYNQQQKLTDAISNLADLQAKKVQLESRDWRFNQSVLEQRIQELQADVDYYANLLASVSQTSEQNTNVLSTKQTEADAEISGMFQDIVIKISNSTETSEQSLDTQAKSSKWGVSLWFASASGQSNSASATSSQRTEFFNQEIEIGFRVAKVSFDRGGWFNPQLFKMSHAFYHLADLRVAPGLSIDQIKNKSQFEIDNLTKYDEIGDDGKPTGRKNKHILPSFPVAMAIAKDITIKVKTTEDTSKNAKSVVENSSASSGGFLCFSVSSASSSKNSSESTFHGRQGEYYYIRIPGPQVIGYFLQFVPQDNSTPYKPTFTDKNDSPIIKAFQLYDQASALLSSADKLIKPVRQKFRI</sequence>
<evidence type="ECO:0000313" key="3">
    <source>
        <dbReference type="EMBL" id="GAL91193.1"/>
    </source>
</evidence>
<evidence type="ECO:0000256" key="1">
    <source>
        <dbReference type="SAM" id="Coils"/>
    </source>
</evidence>
<name>A0A0A1VNZ4_MICAE</name>
<accession>A0A0A1VNZ4</accession>
<dbReference type="EMBL" id="BBPA01000002">
    <property type="protein sequence ID" value="GAL91193.1"/>
    <property type="molecule type" value="Genomic_DNA"/>
</dbReference>